<dbReference type="EMBL" id="CZPT02001144">
    <property type="protein sequence ID" value="SCU69061.1"/>
    <property type="molecule type" value="Genomic_DNA"/>
</dbReference>
<keyword evidence="4 5" id="KW-0862">Zinc</keyword>
<dbReference type="Proteomes" id="UP000195570">
    <property type="component" value="Unassembled WGS sequence"/>
</dbReference>
<dbReference type="GeneID" id="92374558"/>
<feature type="region of interest" description="Disordered" evidence="6">
    <location>
        <begin position="67"/>
        <end position="154"/>
    </location>
</feature>
<dbReference type="GO" id="GO:0008270">
    <property type="term" value="F:zinc ion binding"/>
    <property type="evidence" value="ECO:0007669"/>
    <property type="project" value="UniProtKB-KW"/>
</dbReference>
<dbReference type="GO" id="GO:0003729">
    <property type="term" value="F:mRNA binding"/>
    <property type="evidence" value="ECO:0007669"/>
    <property type="project" value="InterPro"/>
</dbReference>
<dbReference type="SUPFAM" id="SSF90229">
    <property type="entry name" value="CCCH zinc finger"/>
    <property type="match status" value="1"/>
</dbReference>
<name>A0A1G4IAI3_TRYEQ</name>
<feature type="compositionally biased region" description="Basic and acidic residues" evidence="6">
    <location>
        <begin position="131"/>
        <end position="143"/>
    </location>
</feature>
<organism evidence="8 9">
    <name type="scientific">Trypanosoma equiperdum</name>
    <dbReference type="NCBI Taxonomy" id="5694"/>
    <lineage>
        <taxon>Eukaryota</taxon>
        <taxon>Discoba</taxon>
        <taxon>Euglenozoa</taxon>
        <taxon>Kinetoplastea</taxon>
        <taxon>Metakinetoplastina</taxon>
        <taxon>Trypanosomatida</taxon>
        <taxon>Trypanosomatidae</taxon>
        <taxon>Trypanosoma</taxon>
    </lineage>
</organism>
<evidence type="ECO:0000256" key="1">
    <source>
        <dbReference type="ARBA" id="ARBA00022723"/>
    </source>
</evidence>
<feature type="compositionally biased region" description="Polar residues" evidence="6">
    <location>
        <begin position="79"/>
        <end position="103"/>
    </location>
</feature>
<evidence type="ECO:0000313" key="8">
    <source>
        <dbReference type="EMBL" id="SCU69061.1"/>
    </source>
</evidence>
<sequence length="167" mass="18772">MAKKNKHVEVKPSKYRTTLCEHYQRDGQCPYGDRCAFAHGEHQLHTEEQNMKLLRETGLRRLDGVALPVKTPTRGMPSDSPSLVLTPTMRRQPTFISLPSQLTAEKDATQGGEGSEGGSKQVYNSITESSDSDKEPPHPKCRSEFSASCSTENPMRYRHNPYGLYVF</sequence>
<dbReference type="InterPro" id="IPR000571">
    <property type="entry name" value="Znf_CCCH"/>
</dbReference>
<gene>
    <name evidence="8" type="ORF">TEOVI_000061800</name>
</gene>
<dbReference type="Gene3D" id="4.10.1000.10">
    <property type="entry name" value="Zinc finger, CCCH-type"/>
    <property type="match status" value="1"/>
</dbReference>
<keyword evidence="2" id="KW-0677">Repeat</keyword>
<protein>
    <submittedName>
        <fullName evidence="8">Zinc finger CCCH domain containing protein 12</fullName>
    </submittedName>
</protein>
<dbReference type="VEuPathDB" id="TriTrypDB:TEOVI_000061800"/>
<reference evidence="8" key="1">
    <citation type="submission" date="2016-09" db="EMBL/GenBank/DDBJ databases">
        <authorList>
            <person name="Hebert L."/>
            <person name="Moumen B."/>
        </authorList>
    </citation>
    <scope>NUCLEOTIDE SEQUENCE [LARGE SCALE GENOMIC DNA]</scope>
    <source>
        <strain evidence="8">OVI</strain>
    </source>
</reference>
<evidence type="ECO:0000313" key="9">
    <source>
        <dbReference type="Proteomes" id="UP000195570"/>
    </source>
</evidence>
<comment type="caution">
    <text evidence="8">The sequence shown here is derived from an EMBL/GenBank/DDBJ whole genome shotgun (WGS) entry which is preliminary data.</text>
</comment>
<feature type="domain" description="C3H1-type" evidence="7">
    <location>
        <begin position="14"/>
        <end position="42"/>
    </location>
</feature>
<evidence type="ECO:0000256" key="5">
    <source>
        <dbReference type="PROSITE-ProRule" id="PRU00723"/>
    </source>
</evidence>
<proteinExistence type="predicted"/>
<dbReference type="RefSeq" id="XP_067080099.1">
    <property type="nucleotide sequence ID" value="XM_067223998.1"/>
</dbReference>
<accession>A0A1G4IAI3</accession>
<dbReference type="Pfam" id="PF00642">
    <property type="entry name" value="zf-CCCH"/>
    <property type="match status" value="1"/>
</dbReference>
<feature type="zinc finger region" description="C3H1-type" evidence="5">
    <location>
        <begin position="14"/>
        <end position="42"/>
    </location>
</feature>
<evidence type="ECO:0000256" key="4">
    <source>
        <dbReference type="ARBA" id="ARBA00022833"/>
    </source>
</evidence>
<evidence type="ECO:0000256" key="3">
    <source>
        <dbReference type="ARBA" id="ARBA00022771"/>
    </source>
</evidence>
<dbReference type="InterPro" id="IPR045877">
    <property type="entry name" value="ZFP36-like"/>
</dbReference>
<evidence type="ECO:0000256" key="2">
    <source>
        <dbReference type="ARBA" id="ARBA00022737"/>
    </source>
</evidence>
<dbReference type="PROSITE" id="PS50103">
    <property type="entry name" value="ZF_C3H1"/>
    <property type="match status" value="1"/>
</dbReference>
<dbReference type="AlphaFoldDB" id="A0A1G4IAI3"/>
<dbReference type="PANTHER" id="PTHR12547">
    <property type="entry name" value="CCCH ZINC FINGER/TIS11-RELATED"/>
    <property type="match status" value="1"/>
</dbReference>
<keyword evidence="1 5" id="KW-0479">Metal-binding</keyword>
<keyword evidence="3 5" id="KW-0863">Zinc-finger</keyword>
<evidence type="ECO:0000259" key="7">
    <source>
        <dbReference type="PROSITE" id="PS50103"/>
    </source>
</evidence>
<evidence type="ECO:0000256" key="6">
    <source>
        <dbReference type="SAM" id="MobiDB-lite"/>
    </source>
</evidence>
<dbReference type="GO" id="GO:0051252">
    <property type="term" value="P:regulation of RNA metabolic process"/>
    <property type="evidence" value="ECO:0007669"/>
    <property type="project" value="UniProtKB-ARBA"/>
</dbReference>
<dbReference type="FunFam" id="4.10.1000.10:FF:000003">
    <property type="entry name" value="Zinc finger CCCH domain-containing protein"/>
    <property type="match status" value="1"/>
</dbReference>
<dbReference type="InterPro" id="IPR036855">
    <property type="entry name" value="Znf_CCCH_sf"/>
</dbReference>
<dbReference type="PANTHER" id="PTHR12547:SF159">
    <property type="entry name" value="CCCH ZINC FINGER-CONTAINING SAC3_GANP_NIN1_MTS3_EIF-3 P25 FAMILY PROTEIN"/>
    <property type="match status" value="1"/>
</dbReference>
<dbReference type="GO" id="GO:0010468">
    <property type="term" value="P:regulation of gene expression"/>
    <property type="evidence" value="ECO:0007669"/>
    <property type="project" value="UniProtKB-ARBA"/>
</dbReference>
<keyword evidence="9" id="KW-1185">Reference proteome</keyword>
<dbReference type="SMART" id="SM00356">
    <property type="entry name" value="ZnF_C3H1"/>
    <property type="match status" value="1"/>
</dbReference>